<accession>A0AAD5SAN0</accession>
<feature type="transmembrane region" description="Helical" evidence="5">
    <location>
        <begin position="187"/>
        <end position="212"/>
    </location>
</feature>
<organism evidence="6 7">
    <name type="scientific">Rhizophlyctis rosea</name>
    <dbReference type="NCBI Taxonomy" id="64517"/>
    <lineage>
        <taxon>Eukaryota</taxon>
        <taxon>Fungi</taxon>
        <taxon>Fungi incertae sedis</taxon>
        <taxon>Chytridiomycota</taxon>
        <taxon>Chytridiomycota incertae sedis</taxon>
        <taxon>Chytridiomycetes</taxon>
        <taxon>Rhizophlyctidales</taxon>
        <taxon>Rhizophlyctidaceae</taxon>
        <taxon>Rhizophlyctis</taxon>
    </lineage>
</organism>
<reference evidence="6" key="1">
    <citation type="submission" date="2020-05" db="EMBL/GenBank/DDBJ databases">
        <title>Phylogenomic resolution of chytrid fungi.</title>
        <authorList>
            <person name="Stajich J.E."/>
            <person name="Amses K."/>
            <person name="Simmons R."/>
            <person name="Seto K."/>
            <person name="Myers J."/>
            <person name="Bonds A."/>
            <person name="Quandt C.A."/>
            <person name="Barry K."/>
            <person name="Liu P."/>
            <person name="Grigoriev I."/>
            <person name="Longcore J.E."/>
            <person name="James T.Y."/>
        </authorList>
    </citation>
    <scope>NUCLEOTIDE SEQUENCE</scope>
    <source>
        <strain evidence="6">JEL0318</strain>
    </source>
</reference>
<feature type="transmembrane region" description="Helical" evidence="5">
    <location>
        <begin position="21"/>
        <end position="43"/>
    </location>
</feature>
<proteinExistence type="predicted"/>
<dbReference type="GO" id="GO:0055085">
    <property type="term" value="P:transmembrane transport"/>
    <property type="evidence" value="ECO:0007669"/>
    <property type="project" value="InterPro"/>
</dbReference>
<feature type="transmembrane region" description="Helical" evidence="5">
    <location>
        <begin position="55"/>
        <end position="80"/>
    </location>
</feature>
<comment type="subcellular location">
    <subcellularLocation>
        <location evidence="1">Membrane</location>
        <topology evidence="1">Multi-pass membrane protein</topology>
    </subcellularLocation>
</comment>
<gene>
    <name evidence="6" type="primary">ECM3</name>
    <name evidence="6" type="ORF">HK097_010625</name>
</gene>
<feature type="transmembrane region" description="Helical" evidence="5">
    <location>
        <begin position="308"/>
        <end position="329"/>
    </location>
</feature>
<dbReference type="GO" id="GO:0016020">
    <property type="term" value="C:membrane"/>
    <property type="evidence" value="ECO:0007669"/>
    <property type="project" value="UniProtKB-SubCell"/>
</dbReference>
<keyword evidence="7" id="KW-1185">Reference proteome</keyword>
<dbReference type="Pfam" id="PF03547">
    <property type="entry name" value="Mem_trans"/>
    <property type="match status" value="1"/>
</dbReference>
<evidence type="ECO:0000256" key="4">
    <source>
        <dbReference type="ARBA" id="ARBA00023136"/>
    </source>
</evidence>
<protein>
    <submittedName>
        <fullName evidence="6">Protein M3</fullName>
    </submittedName>
</protein>
<feature type="transmembrane region" description="Helical" evidence="5">
    <location>
        <begin position="341"/>
        <end position="367"/>
    </location>
</feature>
<dbReference type="Proteomes" id="UP001212841">
    <property type="component" value="Unassembled WGS sequence"/>
</dbReference>
<sequence>MGWLMGLGISRFGRPPRGFRNTLLAATSMGNWGDLTLAVVLSLGESAPFKKGDSALGVAYVSAFLCFSNIFAFTAGIHWIGKDHAAHPEELASSTESDDSSIHSQKDVVVARSPSTSSVRVNGPTAVVELVDYPTTDTQLQFSSTSSLYSTHENGVAAGYQNGSMSPRRRVPILLRRWFRLSPKTTALIKAILNLANLSIIFGLIVAVVPFLRNLFIHQSTTPTPSTDHEPPLRFLYEVFDFVGAAGPPLGVLNLGAALGRLNVKTMLPMRLTIPITMVRLVILPILGIALTQVFTYHVGWIDREDKILRFILMFQGCVPTASATVFFTQMFSAEGEANEIAGVVLIQYGVAIVSLCVSILVIFVLLQS</sequence>
<name>A0AAD5SAN0_9FUNG</name>
<comment type="caution">
    <text evidence="6">The sequence shown here is derived from an EMBL/GenBank/DDBJ whole genome shotgun (WGS) entry which is preliminary data.</text>
</comment>
<evidence type="ECO:0000256" key="1">
    <source>
        <dbReference type="ARBA" id="ARBA00004141"/>
    </source>
</evidence>
<evidence type="ECO:0000256" key="2">
    <source>
        <dbReference type="ARBA" id="ARBA00022692"/>
    </source>
</evidence>
<evidence type="ECO:0000313" key="7">
    <source>
        <dbReference type="Proteomes" id="UP001212841"/>
    </source>
</evidence>
<dbReference type="InterPro" id="IPR040254">
    <property type="entry name" value="Ecm3-like"/>
</dbReference>
<dbReference type="PANTHER" id="PTHR31274">
    <property type="entry name" value="PROTEIN ECM3"/>
    <property type="match status" value="1"/>
</dbReference>
<dbReference type="EMBL" id="JADGJD010000800">
    <property type="protein sequence ID" value="KAJ3048389.1"/>
    <property type="molecule type" value="Genomic_DNA"/>
</dbReference>
<evidence type="ECO:0000256" key="3">
    <source>
        <dbReference type="ARBA" id="ARBA00022989"/>
    </source>
</evidence>
<dbReference type="AlphaFoldDB" id="A0AAD5SAN0"/>
<dbReference type="InterPro" id="IPR004776">
    <property type="entry name" value="Mem_transp_PIN-like"/>
</dbReference>
<evidence type="ECO:0000313" key="6">
    <source>
        <dbReference type="EMBL" id="KAJ3048389.1"/>
    </source>
</evidence>
<feature type="transmembrane region" description="Helical" evidence="5">
    <location>
        <begin position="281"/>
        <end position="302"/>
    </location>
</feature>
<evidence type="ECO:0000256" key="5">
    <source>
        <dbReference type="SAM" id="Phobius"/>
    </source>
</evidence>
<dbReference type="PANTHER" id="PTHR31274:SF1">
    <property type="entry name" value="AGL149CP"/>
    <property type="match status" value="1"/>
</dbReference>
<keyword evidence="3 5" id="KW-1133">Transmembrane helix</keyword>
<keyword evidence="4 5" id="KW-0472">Membrane</keyword>
<keyword evidence="2 5" id="KW-0812">Transmembrane</keyword>